<dbReference type="Gene3D" id="3.40.190.10">
    <property type="entry name" value="Periplasmic binding protein-like II"/>
    <property type="match status" value="2"/>
</dbReference>
<evidence type="ECO:0000313" key="6">
    <source>
        <dbReference type="Proteomes" id="UP000664161"/>
    </source>
</evidence>
<dbReference type="AlphaFoldDB" id="A0AAW4IMT5"/>
<feature type="region of interest" description="Disordered" evidence="3">
    <location>
        <begin position="270"/>
        <end position="291"/>
    </location>
</feature>
<dbReference type="Proteomes" id="UP000664161">
    <property type="component" value="Unassembled WGS sequence"/>
</dbReference>
<feature type="domain" description="Solute-binding protein family 3/N-terminal" evidence="4">
    <location>
        <begin position="52"/>
        <end position="277"/>
    </location>
</feature>
<proteinExistence type="inferred from homology"/>
<name>A0AAW4IMT5_9GAMM</name>
<dbReference type="Pfam" id="PF00497">
    <property type="entry name" value="SBP_bac_3"/>
    <property type="match status" value="1"/>
</dbReference>
<comment type="similarity">
    <text evidence="1">Belongs to the bacterial solute-binding protein 3 family.</text>
</comment>
<evidence type="ECO:0000256" key="3">
    <source>
        <dbReference type="SAM" id="MobiDB-lite"/>
    </source>
</evidence>
<evidence type="ECO:0000259" key="4">
    <source>
        <dbReference type="SMART" id="SM00062"/>
    </source>
</evidence>
<sequence length="291" mass="32193">MMQLYRVLPVILSVGLFGCGNSSTTENTNAAGTPVTESKDNFVSSLPDTAPTLKVATTGTMPPFSLQDDYGNMQGIDIDSIRAIGEEQGFKVEFYKETWQNMFDSVESGSRDIAISGISYKDDRNTRYGLSKSYFFNPSAMMYAEGKLNAKSLQDLKNVRIGAMEGAKPVDQLNELGGYEDNLTTNTTAFLLYEDLVQDRVDVILHDMPILQYTAKNHPEYGVTIVPYESEDNPSAQQVILMAKGNNELIKNVNEGITKLKEKGTFKEIEEKWLGSTEPDTNSEPTSTQAN</sequence>
<reference evidence="5 6" key="1">
    <citation type="submission" date="2021-03" db="EMBL/GenBank/DDBJ databases">
        <authorList>
            <person name="Shang D.-D."/>
            <person name="Du Z.-J."/>
            <person name="Chen G.-J."/>
        </authorList>
    </citation>
    <scope>NUCLEOTIDE SEQUENCE [LARGE SCALE GENOMIC DNA]</scope>
    <source>
        <strain evidence="5 6">F2608</strain>
    </source>
</reference>
<dbReference type="EMBL" id="JAGBKN010000008">
    <property type="protein sequence ID" value="MBO1516739.1"/>
    <property type="molecule type" value="Genomic_DNA"/>
</dbReference>
<dbReference type="RefSeq" id="WP_100748920.1">
    <property type="nucleotide sequence ID" value="NZ_JAGBKN010000008.1"/>
</dbReference>
<accession>A0AAW4IMT5</accession>
<dbReference type="CDD" id="cd13704">
    <property type="entry name" value="PBP2_HisK"/>
    <property type="match status" value="1"/>
</dbReference>
<evidence type="ECO:0000256" key="1">
    <source>
        <dbReference type="ARBA" id="ARBA00010333"/>
    </source>
</evidence>
<dbReference type="InterPro" id="IPR001638">
    <property type="entry name" value="Solute-binding_3/MltF_N"/>
</dbReference>
<evidence type="ECO:0000256" key="2">
    <source>
        <dbReference type="ARBA" id="ARBA00022729"/>
    </source>
</evidence>
<feature type="compositionally biased region" description="Polar residues" evidence="3">
    <location>
        <begin position="278"/>
        <end position="291"/>
    </location>
</feature>
<dbReference type="SMART" id="SM00062">
    <property type="entry name" value="PBPb"/>
    <property type="match status" value="1"/>
</dbReference>
<evidence type="ECO:0000313" key="5">
    <source>
        <dbReference type="EMBL" id="MBO1516739.1"/>
    </source>
</evidence>
<dbReference type="SUPFAM" id="SSF53850">
    <property type="entry name" value="Periplasmic binding protein-like II"/>
    <property type="match status" value="1"/>
</dbReference>
<dbReference type="PROSITE" id="PS51257">
    <property type="entry name" value="PROKAR_LIPOPROTEIN"/>
    <property type="match status" value="1"/>
</dbReference>
<dbReference type="PANTHER" id="PTHR35936">
    <property type="entry name" value="MEMBRANE-BOUND LYTIC MUREIN TRANSGLYCOSYLASE F"/>
    <property type="match status" value="1"/>
</dbReference>
<gene>
    <name evidence="5" type="ORF">J3491_05245</name>
</gene>
<dbReference type="PANTHER" id="PTHR35936:SF35">
    <property type="entry name" value="L-CYSTINE-BINDING PROTEIN TCYJ"/>
    <property type="match status" value="1"/>
</dbReference>
<protein>
    <submittedName>
        <fullName evidence="5">Amino acid ABC transporter substrate-binding protein</fullName>
    </submittedName>
</protein>
<comment type="caution">
    <text evidence="5">The sequence shown here is derived from an EMBL/GenBank/DDBJ whole genome shotgun (WGS) entry which is preliminary data.</text>
</comment>
<keyword evidence="2" id="KW-0732">Signal</keyword>
<organism evidence="5 6">
    <name type="scientific">Psychrobacter halodurans</name>
    <dbReference type="NCBI Taxonomy" id="2818439"/>
    <lineage>
        <taxon>Bacteria</taxon>
        <taxon>Pseudomonadati</taxon>
        <taxon>Pseudomonadota</taxon>
        <taxon>Gammaproteobacteria</taxon>
        <taxon>Moraxellales</taxon>
        <taxon>Moraxellaceae</taxon>
        <taxon>Psychrobacter</taxon>
    </lineage>
</organism>
<keyword evidence="6" id="KW-1185">Reference proteome</keyword>